<feature type="binding site" evidence="9">
    <location>
        <position position="134"/>
    </location>
    <ligand>
        <name>ATP</name>
        <dbReference type="ChEBI" id="CHEBI:30616"/>
    </ligand>
</feature>
<dbReference type="CDD" id="cd01998">
    <property type="entry name" value="MnmA_TRMU-like"/>
    <property type="match status" value="1"/>
</dbReference>
<keyword evidence="3 9" id="KW-0819">tRNA processing</keyword>
<dbReference type="EC" id="2.8.1.13" evidence="9"/>
<evidence type="ECO:0000256" key="1">
    <source>
        <dbReference type="ARBA" id="ARBA00022555"/>
    </source>
</evidence>
<keyword evidence="1 9" id="KW-0820">tRNA-binding</keyword>
<keyword evidence="6 9" id="KW-0694">RNA-binding</keyword>
<accession>A0A081BYW2</accession>
<evidence type="ECO:0000256" key="6">
    <source>
        <dbReference type="ARBA" id="ARBA00022884"/>
    </source>
</evidence>
<protein>
    <recommendedName>
        <fullName evidence="9">tRNA-specific 2-thiouridylase MnmA</fullName>
        <ecNumber evidence="9">2.8.1.13</ecNumber>
    </recommendedName>
</protein>
<dbReference type="Gene3D" id="2.30.30.280">
    <property type="entry name" value="Adenine nucleotide alpha hydrolases-like domains"/>
    <property type="match status" value="1"/>
</dbReference>
<keyword evidence="7" id="KW-1015">Disulfide bond</keyword>
<reference evidence="12" key="1">
    <citation type="journal article" date="2015" name="PeerJ">
        <title>First genomic representation of candidate bacterial phylum KSB3 points to enhanced environmental sensing as a trigger of wastewater bulking.</title>
        <authorList>
            <person name="Sekiguchi Y."/>
            <person name="Ohashi A."/>
            <person name="Parks D.H."/>
            <person name="Yamauchi T."/>
            <person name="Tyson G.W."/>
            <person name="Hugenholtz P."/>
        </authorList>
    </citation>
    <scope>NUCLEOTIDE SEQUENCE [LARGE SCALE GENOMIC DNA]</scope>
</reference>
<dbReference type="InterPro" id="IPR046885">
    <property type="entry name" value="MnmA-like_C"/>
</dbReference>
<dbReference type="Gene3D" id="2.40.30.10">
    <property type="entry name" value="Translation factors"/>
    <property type="match status" value="1"/>
</dbReference>
<dbReference type="Proteomes" id="UP000030661">
    <property type="component" value="Unassembled WGS sequence"/>
</dbReference>
<feature type="active site" description="Cysteine persulfide intermediate" evidence="9">
    <location>
        <position position="209"/>
    </location>
</feature>
<dbReference type="SUPFAM" id="SSF52402">
    <property type="entry name" value="Adenine nucleotide alpha hydrolases-like"/>
    <property type="match status" value="1"/>
</dbReference>
<feature type="region of interest" description="Interaction with tRNA" evidence="9">
    <location>
        <begin position="158"/>
        <end position="160"/>
    </location>
</feature>
<dbReference type="GO" id="GO:0103016">
    <property type="term" value="F:tRNA-uridine 2-sulfurtransferase activity"/>
    <property type="evidence" value="ECO:0007669"/>
    <property type="project" value="UniProtKB-EC"/>
</dbReference>
<name>A0A081BYW2_VECG1</name>
<evidence type="ECO:0000259" key="10">
    <source>
        <dbReference type="Pfam" id="PF20258"/>
    </source>
</evidence>
<dbReference type="PANTHER" id="PTHR11933">
    <property type="entry name" value="TRNA 5-METHYLAMINOMETHYL-2-THIOURIDYLATE -METHYLTRANSFERASE"/>
    <property type="match status" value="1"/>
</dbReference>
<dbReference type="GO" id="GO:0000049">
    <property type="term" value="F:tRNA binding"/>
    <property type="evidence" value="ECO:0007669"/>
    <property type="project" value="UniProtKB-KW"/>
</dbReference>
<dbReference type="InterPro" id="IPR023382">
    <property type="entry name" value="MnmA-like_central_sf"/>
</dbReference>
<feature type="domain" description="tRNA-specific 2-thiouridylase MnmA-like C-terminal" evidence="10">
    <location>
        <begin position="290"/>
        <end position="366"/>
    </location>
</feature>
<comment type="function">
    <text evidence="9">Catalyzes the 2-thiolation of uridine at the wobble position (U34) of tRNA, leading to the formation of s(2)U34.</text>
</comment>
<comment type="similarity">
    <text evidence="9">Belongs to the MnmA/TRMU family.</text>
</comment>
<dbReference type="HAMAP" id="MF_00144">
    <property type="entry name" value="tRNA_thiouridyl_MnmA"/>
    <property type="match status" value="1"/>
</dbReference>
<evidence type="ECO:0000259" key="11">
    <source>
        <dbReference type="Pfam" id="PF20259"/>
    </source>
</evidence>
<dbReference type="GO" id="GO:0005524">
    <property type="term" value="F:ATP binding"/>
    <property type="evidence" value="ECO:0007669"/>
    <property type="project" value="UniProtKB-KW"/>
</dbReference>
<comment type="caution">
    <text evidence="9">Lacks conserved residue(s) required for the propagation of feature annotation.</text>
</comment>
<keyword evidence="4 9" id="KW-0547">Nucleotide-binding</keyword>
<comment type="subcellular location">
    <subcellularLocation>
        <location evidence="9">Cytoplasm</location>
    </subcellularLocation>
</comment>
<dbReference type="GO" id="GO:0005737">
    <property type="term" value="C:cytoplasm"/>
    <property type="evidence" value="ECO:0007669"/>
    <property type="project" value="UniProtKB-SubCell"/>
</dbReference>
<dbReference type="Pfam" id="PF20259">
    <property type="entry name" value="tRNA_Me_trans_M"/>
    <property type="match status" value="1"/>
</dbReference>
<dbReference type="FunFam" id="2.30.30.280:FF:000001">
    <property type="entry name" value="tRNA-specific 2-thiouridylase MnmA"/>
    <property type="match status" value="1"/>
</dbReference>
<evidence type="ECO:0000256" key="5">
    <source>
        <dbReference type="ARBA" id="ARBA00022840"/>
    </source>
</evidence>
<feature type="region of interest" description="Interaction with tRNA" evidence="9">
    <location>
        <begin position="316"/>
        <end position="317"/>
    </location>
</feature>
<feature type="active site" description="Nucleophile" evidence="9">
    <location>
        <position position="110"/>
    </location>
</feature>
<dbReference type="Gene3D" id="3.40.50.620">
    <property type="entry name" value="HUPs"/>
    <property type="match status" value="1"/>
</dbReference>
<dbReference type="STRING" id="1499967.U27_04484"/>
<gene>
    <name evidence="9" type="primary">mnmA</name>
    <name evidence="12" type="ORF">U27_04484</name>
</gene>
<evidence type="ECO:0000256" key="7">
    <source>
        <dbReference type="ARBA" id="ARBA00023157"/>
    </source>
</evidence>
<dbReference type="eggNOG" id="COG0482">
    <property type="taxonomic scope" value="Bacteria"/>
</dbReference>
<evidence type="ECO:0000256" key="2">
    <source>
        <dbReference type="ARBA" id="ARBA00022679"/>
    </source>
</evidence>
<evidence type="ECO:0000313" key="13">
    <source>
        <dbReference type="Proteomes" id="UP000030661"/>
    </source>
</evidence>
<keyword evidence="2 9" id="KW-0808">Transferase</keyword>
<feature type="site" description="Interaction with tRNA" evidence="9">
    <location>
        <position position="135"/>
    </location>
</feature>
<keyword evidence="9" id="KW-0963">Cytoplasm</keyword>
<dbReference type="NCBIfam" id="NF001138">
    <property type="entry name" value="PRK00143.1"/>
    <property type="match status" value="1"/>
</dbReference>
<feature type="binding site" evidence="9">
    <location>
        <begin position="12"/>
        <end position="19"/>
    </location>
    <ligand>
        <name>ATP</name>
        <dbReference type="ChEBI" id="CHEBI:30616"/>
    </ligand>
</feature>
<dbReference type="InterPro" id="IPR046884">
    <property type="entry name" value="MnmA-like_central"/>
</dbReference>
<dbReference type="GO" id="GO:0002143">
    <property type="term" value="P:tRNA wobble position uridine thiolation"/>
    <property type="evidence" value="ECO:0007669"/>
    <property type="project" value="TreeGrafter"/>
</dbReference>
<keyword evidence="5 9" id="KW-0067">ATP-binding</keyword>
<feature type="site" description="Interaction with tRNA" evidence="9">
    <location>
        <position position="350"/>
    </location>
</feature>
<dbReference type="AlphaFoldDB" id="A0A081BYW2"/>
<dbReference type="InterPro" id="IPR014729">
    <property type="entry name" value="Rossmann-like_a/b/a_fold"/>
</dbReference>
<dbReference type="PANTHER" id="PTHR11933:SF5">
    <property type="entry name" value="MITOCHONDRIAL TRNA-SPECIFIC 2-THIOURIDYLASE 1"/>
    <property type="match status" value="1"/>
</dbReference>
<evidence type="ECO:0000256" key="9">
    <source>
        <dbReference type="HAMAP-Rule" id="MF_00144"/>
    </source>
</evidence>
<sequence>MKAEQKSLVAVAMSGGVDSAVAAALLEEQGYPLLGVTMRLPEAYELKQSGETVFSETPAPSYITDARLVADKLGIKHLVVDVRQAFREQIVEYFCAEYRAGRTPNPCVFCNPQIKFGILFEHAQRYGGLLLATGHYVQKIYQPETQRYALQVSNNTTKDQSYFLYRLTQAQLAHALFPLANLSKEAIRQKAREVGLHHIAEKAESQENCFLAGQRYQQFLEDYLPSDVNSPGLIVDTRGHILGEHQGIHHYTIGQRRGLGIALGAPRYVVKIDPKTHTVVIGENHELFSSKFLVTHLNFIAIERVTEPIKVQVKIRYRNAATPATVFPGDHEDEVLVALERPQRAVTPGQSAVFYDGDLVVGGGVITSRLD</sequence>
<dbReference type="Pfam" id="PF20258">
    <property type="entry name" value="tRNA_Me_trans_C"/>
    <property type="match status" value="1"/>
</dbReference>
<dbReference type="NCBIfam" id="TIGR00420">
    <property type="entry name" value="trmU"/>
    <property type="match status" value="1"/>
</dbReference>
<feature type="binding site" evidence="9">
    <location>
        <position position="38"/>
    </location>
    <ligand>
        <name>ATP</name>
        <dbReference type="ChEBI" id="CHEBI:30616"/>
    </ligand>
</feature>
<dbReference type="InterPro" id="IPR004506">
    <property type="entry name" value="MnmA-like"/>
</dbReference>
<proteinExistence type="inferred from homology"/>
<dbReference type="Pfam" id="PF03054">
    <property type="entry name" value="tRNA_Me_trans"/>
    <property type="match status" value="1"/>
</dbReference>
<comment type="catalytic activity">
    <reaction evidence="8 9">
        <text>S-sulfanyl-L-cysteinyl-[protein] + uridine(34) in tRNA + AH2 + ATP = 2-thiouridine(34) in tRNA + L-cysteinyl-[protein] + A + AMP + diphosphate + H(+)</text>
        <dbReference type="Rhea" id="RHEA:47032"/>
        <dbReference type="Rhea" id="RHEA-COMP:10131"/>
        <dbReference type="Rhea" id="RHEA-COMP:11726"/>
        <dbReference type="Rhea" id="RHEA-COMP:11727"/>
        <dbReference type="Rhea" id="RHEA-COMP:11728"/>
        <dbReference type="ChEBI" id="CHEBI:13193"/>
        <dbReference type="ChEBI" id="CHEBI:15378"/>
        <dbReference type="ChEBI" id="CHEBI:17499"/>
        <dbReference type="ChEBI" id="CHEBI:29950"/>
        <dbReference type="ChEBI" id="CHEBI:30616"/>
        <dbReference type="ChEBI" id="CHEBI:33019"/>
        <dbReference type="ChEBI" id="CHEBI:61963"/>
        <dbReference type="ChEBI" id="CHEBI:65315"/>
        <dbReference type="ChEBI" id="CHEBI:87170"/>
        <dbReference type="ChEBI" id="CHEBI:456215"/>
        <dbReference type="EC" id="2.8.1.13"/>
    </reaction>
</comment>
<dbReference type="EMBL" id="DF820466">
    <property type="protein sequence ID" value="GAK57517.1"/>
    <property type="molecule type" value="Genomic_DNA"/>
</dbReference>
<dbReference type="HOGENOM" id="CLU_035188_0_0_0"/>
<evidence type="ECO:0000313" key="12">
    <source>
        <dbReference type="EMBL" id="GAK57517.1"/>
    </source>
</evidence>
<keyword evidence="13" id="KW-1185">Reference proteome</keyword>
<evidence type="ECO:0000256" key="3">
    <source>
        <dbReference type="ARBA" id="ARBA00022694"/>
    </source>
</evidence>
<organism evidence="12">
    <name type="scientific">Vecturithrix granuli</name>
    <dbReference type="NCBI Taxonomy" id="1499967"/>
    <lineage>
        <taxon>Bacteria</taxon>
        <taxon>Candidatus Moduliflexota</taxon>
        <taxon>Candidatus Vecturitrichia</taxon>
        <taxon>Candidatus Vecturitrichales</taxon>
        <taxon>Candidatus Vecturitrichaceae</taxon>
        <taxon>Candidatus Vecturithrix</taxon>
    </lineage>
</organism>
<evidence type="ECO:0000256" key="8">
    <source>
        <dbReference type="ARBA" id="ARBA00051542"/>
    </source>
</evidence>
<evidence type="ECO:0000256" key="4">
    <source>
        <dbReference type="ARBA" id="ARBA00022741"/>
    </source>
</evidence>
<feature type="domain" description="tRNA-specific 2-thiouridylase MnmA-like central" evidence="11">
    <location>
        <begin position="217"/>
        <end position="283"/>
    </location>
</feature>